<dbReference type="RefSeq" id="WP_027065658.1">
    <property type="nucleotide sequence ID" value="NZ_FOYX01000001.1"/>
</dbReference>
<sequence>MNTGMLFRVIGCMILVMVLYSCSSDDDSNLICSVEDPVEELAWLNEWVATLSEFEYIRSARYLGDDVFYNINCNPLVNYVSILYDCQGKVIGFTGDFRGQFTNDQMLWLPENSQCSFPVDR</sequence>
<organism evidence="1 2">
    <name type="scientific">Maribacter stanieri</name>
    <dbReference type="NCBI Taxonomy" id="440514"/>
    <lineage>
        <taxon>Bacteria</taxon>
        <taxon>Pseudomonadati</taxon>
        <taxon>Bacteroidota</taxon>
        <taxon>Flavobacteriia</taxon>
        <taxon>Flavobacteriales</taxon>
        <taxon>Flavobacteriaceae</taxon>
        <taxon>Maribacter</taxon>
    </lineage>
</organism>
<proteinExistence type="predicted"/>
<gene>
    <name evidence="1" type="ORF">SAMN04488010_0587</name>
</gene>
<evidence type="ECO:0000313" key="2">
    <source>
        <dbReference type="Proteomes" id="UP000199462"/>
    </source>
</evidence>
<keyword evidence="2" id="KW-1185">Reference proteome</keyword>
<evidence type="ECO:0000313" key="1">
    <source>
        <dbReference type="EMBL" id="SFR56431.1"/>
    </source>
</evidence>
<dbReference type="Proteomes" id="UP000199462">
    <property type="component" value="Unassembled WGS sequence"/>
</dbReference>
<dbReference type="STRING" id="440514.SAMN04488010_0587"/>
<dbReference type="EMBL" id="FOYX01000001">
    <property type="protein sequence ID" value="SFR56431.1"/>
    <property type="molecule type" value="Genomic_DNA"/>
</dbReference>
<dbReference type="AlphaFoldDB" id="A0A1I6HPL4"/>
<protein>
    <submittedName>
        <fullName evidence="1">Uncharacterized protein</fullName>
    </submittedName>
</protein>
<accession>A0A1I6HPL4</accession>
<name>A0A1I6HPL4_9FLAO</name>
<reference evidence="2" key="1">
    <citation type="submission" date="2016-10" db="EMBL/GenBank/DDBJ databases">
        <authorList>
            <person name="Varghese N."/>
            <person name="Submissions S."/>
        </authorList>
    </citation>
    <scope>NUCLEOTIDE SEQUENCE [LARGE SCALE GENOMIC DNA]</scope>
    <source>
        <strain evidence="2">DSM 19891</strain>
    </source>
</reference>